<organism evidence="1 2">
    <name type="scientific">Brevibacillus fulvus</name>
    <dbReference type="NCBI Taxonomy" id="1125967"/>
    <lineage>
        <taxon>Bacteria</taxon>
        <taxon>Bacillati</taxon>
        <taxon>Bacillota</taxon>
        <taxon>Bacilli</taxon>
        <taxon>Bacillales</taxon>
        <taxon>Paenibacillaceae</taxon>
        <taxon>Brevibacillus</taxon>
    </lineage>
</organism>
<evidence type="ECO:0000313" key="1">
    <source>
        <dbReference type="EMBL" id="MBM7590924.1"/>
    </source>
</evidence>
<evidence type="ECO:0000313" key="2">
    <source>
        <dbReference type="Proteomes" id="UP000717624"/>
    </source>
</evidence>
<keyword evidence="2" id="KW-1185">Reference proteome</keyword>
<proteinExistence type="predicted"/>
<dbReference type="AlphaFoldDB" id="A0A938Y1Z6"/>
<name>A0A938Y1Z6_9BACL</name>
<sequence>MRVLLIPGVLDNLQIEMKLTDQEFAEFVGVSRSQLWRAKLPPHDKRFSLGQDFIAKILNAFSSHTFEDIFFLDQVSHECDREKPA</sequence>
<dbReference type="EMBL" id="JAFBEB010000008">
    <property type="protein sequence ID" value="MBM7590924.1"/>
    <property type="molecule type" value="Genomic_DNA"/>
</dbReference>
<dbReference type="Proteomes" id="UP000717624">
    <property type="component" value="Unassembled WGS sequence"/>
</dbReference>
<protein>
    <submittedName>
        <fullName evidence="1">DNA-binding XRE family transcriptional regulator</fullName>
    </submittedName>
</protein>
<dbReference type="GO" id="GO:0003677">
    <property type="term" value="F:DNA binding"/>
    <property type="evidence" value="ECO:0007669"/>
    <property type="project" value="UniProtKB-KW"/>
</dbReference>
<dbReference type="RefSeq" id="WP_204518664.1">
    <property type="nucleotide sequence ID" value="NZ_BAABIN010000005.1"/>
</dbReference>
<reference evidence="1" key="1">
    <citation type="submission" date="2021-01" db="EMBL/GenBank/DDBJ databases">
        <title>Genomic Encyclopedia of Type Strains, Phase IV (KMG-IV): sequencing the most valuable type-strain genomes for metagenomic binning, comparative biology and taxonomic classification.</title>
        <authorList>
            <person name="Goeker M."/>
        </authorList>
    </citation>
    <scope>NUCLEOTIDE SEQUENCE</scope>
    <source>
        <strain evidence="1">DSM 25523</strain>
    </source>
</reference>
<keyword evidence="1" id="KW-0238">DNA-binding</keyword>
<gene>
    <name evidence="1" type="ORF">JOD01_002536</name>
</gene>
<comment type="caution">
    <text evidence="1">The sequence shown here is derived from an EMBL/GenBank/DDBJ whole genome shotgun (WGS) entry which is preliminary data.</text>
</comment>
<accession>A0A938Y1Z6</accession>